<accession>A0AAN5AIA5</accession>
<dbReference type="GO" id="GO:0004519">
    <property type="term" value="F:endonuclease activity"/>
    <property type="evidence" value="ECO:0007669"/>
    <property type="project" value="InterPro"/>
</dbReference>
<sequence length="109" mass="12778">MRVHLIKRQTVEDYMRSNASSKAAFEAWLMAIRYADWYQPHDILSTFNSVDILGKGSDRVIFNIGGNSHRMICKYLFGRKVHLFVKWIGTHAEYDKICKRGLQYSISEF</sequence>
<dbReference type="GO" id="GO:0110001">
    <property type="term" value="C:toxin-antitoxin complex"/>
    <property type="evidence" value="ECO:0007669"/>
    <property type="project" value="InterPro"/>
</dbReference>
<proteinExistence type="predicted"/>
<dbReference type="InterPro" id="IPR018669">
    <property type="entry name" value="Toxin_HigB"/>
</dbReference>
<dbReference type="RefSeq" id="WP_338235625.1">
    <property type="nucleotide sequence ID" value="NZ_BQKE01000001.1"/>
</dbReference>
<evidence type="ECO:0008006" key="3">
    <source>
        <dbReference type="Google" id="ProtNLM"/>
    </source>
</evidence>
<dbReference type="EMBL" id="BQKE01000001">
    <property type="protein sequence ID" value="GJM59622.1"/>
    <property type="molecule type" value="Genomic_DNA"/>
</dbReference>
<name>A0AAN5AIA5_9BACT</name>
<dbReference type="AlphaFoldDB" id="A0AAN5AIA5"/>
<keyword evidence="2" id="KW-1185">Reference proteome</keyword>
<gene>
    <name evidence="1" type="ORF">PEDI_01740</name>
</gene>
<dbReference type="GO" id="GO:0003723">
    <property type="term" value="F:RNA binding"/>
    <property type="evidence" value="ECO:0007669"/>
    <property type="project" value="InterPro"/>
</dbReference>
<protein>
    <recommendedName>
        <fullName evidence="3">Type II toxin-antitoxin system HigB family toxin</fullName>
    </recommendedName>
</protein>
<comment type="caution">
    <text evidence="1">The sequence shown here is derived from an EMBL/GenBank/DDBJ whole genome shotgun (WGS) entry which is preliminary data.</text>
</comment>
<dbReference type="Pfam" id="PF09907">
    <property type="entry name" value="HigB_toxin"/>
    <property type="match status" value="1"/>
</dbReference>
<evidence type="ECO:0000313" key="1">
    <source>
        <dbReference type="EMBL" id="GJM59622.1"/>
    </source>
</evidence>
<reference evidence="1 2" key="1">
    <citation type="submission" date="2021-12" db="EMBL/GenBank/DDBJ databases">
        <title>Genome sequencing of bacteria with rrn-lacking chromosome and rrn-plasmid.</title>
        <authorList>
            <person name="Anda M."/>
            <person name="Iwasaki W."/>
        </authorList>
    </citation>
    <scope>NUCLEOTIDE SEQUENCE [LARGE SCALE GENOMIC DNA]</scope>
    <source>
        <strain evidence="1 2">NBRC 15940</strain>
    </source>
</reference>
<evidence type="ECO:0000313" key="2">
    <source>
        <dbReference type="Proteomes" id="UP001310022"/>
    </source>
</evidence>
<organism evidence="1 2">
    <name type="scientific">Persicobacter diffluens</name>
    <dbReference type="NCBI Taxonomy" id="981"/>
    <lineage>
        <taxon>Bacteria</taxon>
        <taxon>Pseudomonadati</taxon>
        <taxon>Bacteroidota</taxon>
        <taxon>Cytophagia</taxon>
        <taxon>Cytophagales</taxon>
        <taxon>Persicobacteraceae</taxon>
        <taxon>Persicobacter</taxon>
    </lineage>
</organism>
<dbReference type="Proteomes" id="UP001310022">
    <property type="component" value="Unassembled WGS sequence"/>
</dbReference>